<dbReference type="HOGENOM" id="CLU_009834_7_2_6"/>
<dbReference type="STRING" id="314287.GB2207_07592"/>
<dbReference type="Pfam" id="PF00378">
    <property type="entry name" value="ECH_1"/>
    <property type="match status" value="1"/>
</dbReference>
<dbReference type="eggNOG" id="COG1024">
    <property type="taxonomic scope" value="Bacteria"/>
</dbReference>
<gene>
    <name evidence="2" type="ORF">GB2207_07592</name>
</gene>
<name>Q1YP91_9GAMM</name>
<organism evidence="2 3">
    <name type="scientific">gamma proteobacterium HTCC2207</name>
    <dbReference type="NCBI Taxonomy" id="314287"/>
    <lineage>
        <taxon>Bacteria</taxon>
        <taxon>Pseudomonadati</taxon>
        <taxon>Pseudomonadota</taxon>
        <taxon>Gammaproteobacteria</taxon>
        <taxon>Cellvibrionales</taxon>
        <taxon>Porticoccaceae</taxon>
        <taxon>SAR92 clade</taxon>
    </lineage>
</organism>
<dbReference type="CDD" id="cd06558">
    <property type="entry name" value="crotonase-like"/>
    <property type="match status" value="1"/>
</dbReference>
<reference evidence="2 3" key="1">
    <citation type="submission" date="2006-03" db="EMBL/GenBank/DDBJ databases">
        <authorList>
            <person name="Giovannoni S.J."/>
            <person name="Cho J.-C."/>
            <person name="Ferriera S."/>
            <person name="Johnson J."/>
            <person name="Kravitz S."/>
            <person name="Halpern A."/>
            <person name="Remington K."/>
            <person name="Beeson K."/>
            <person name="Tran B."/>
            <person name="Rogers Y.-H."/>
            <person name="Friedman R."/>
            <person name="Venter J.C."/>
        </authorList>
    </citation>
    <scope>NUCLEOTIDE SEQUENCE [LARGE SCALE GENOMIC DNA]</scope>
    <source>
        <strain evidence="2 3">HTCC2207</strain>
    </source>
</reference>
<dbReference type="Proteomes" id="UP000005555">
    <property type="component" value="Unassembled WGS sequence"/>
</dbReference>
<dbReference type="SUPFAM" id="SSF52096">
    <property type="entry name" value="ClpP/crotonase"/>
    <property type="match status" value="1"/>
</dbReference>
<dbReference type="GO" id="GO:0004300">
    <property type="term" value="F:enoyl-CoA hydratase activity"/>
    <property type="evidence" value="ECO:0007669"/>
    <property type="project" value="UniProtKB-EC"/>
</dbReference>
<accession>Q1YP91</accession>
<dbReference type="EMBL" id="AAPI01000011">
    <property type="protein sequence ID" value="EAS46043.1"/>
    <property type="molecule type" value="Genomic_DNA"/>
</dbReference>
<dbReference type="Gene3D" id="3.90.226.10">
    <property type="entry name" value="2-enoyl-CoA Hydratase, Chain A, domain 1"/>
    <property type="match status" value="1"/>
</dbReference>
<dbReference type="OrthoDB" id="9777711at2"/>
<protein>
    <submittedName>
        <fullName evidence="2">Enoyl-CoA hydratase</fullName>
        <ecNumber evidence="2">4.2.1.17</ecNumber>
    </submittedName>
</protein>
<dbReference type="PANTHER" id="PTHR43684">
    <property type="match status" value="1"/>
</dbReference>
<dbReference type="EC" id="4.2.1.17" evidence="2"/>
<comment type="similarity">
    <text evidence="1">Belongs to the enoyl-CoA hydratase/isomerase family.</text>
</comment>
<evidence type="ECO:0000313" key="3">
    <source>
        <dbReference type="Proteomes" id="UP000005555"/>
    </source>
</evidence>
<sequence>MNSDYKATDYKTIEYQVDNKILTLLLNRPEVMNAYTIEMCNELVHAFNRASDDADVSVVVVTGAGRAFCAGMDLSAEGNVFGLDENRTPTLDEMQSFEEMDGVRDSAGKVTLAIYDCKKPVIGAINGAAVGVGATMACAMDIRLASDKARFGFVFTKIGIVPEGCSTWFLPRIVGMQQSLKWMLTGDIFDAAEAYQGGLVLEVCAPDTLLPKAYEMAQKIADNTAPVSVALTRQMLYRNSAAEHPDQAHKVESLAVFYTSQQDGKEGVASFLEKRQANFPAKIATGMPPFFPWW</sequence>
<keyword evidence="2" id="KW-0456">Lyase</keyword>
<dbReference type="InterPro" id="IPR001753">
    <property type="entry name" value="Enoyl-CoA_hydra/iso"/>
</dbReference>
<dbReference type="NCBIfam" id="NF006109">
    <property type="entry name" value="PRK08260.1"/>
    <property type="match status" value="1"/>
</dbReference>
<proteinExistence type="inferred from homology"/>
<dbReference type="InterPro" id="IPR029045">
    <property type="entry name" value="ClpP/crotonase-like_dom_sf"/>
</dbReference>
<dbReference type="PANTHER" id="PTHR43684:SF4">
    <property type="entry name" value="ENOYL-COA HYDRATASE_ISOMERASE FAMILY PROTEIN (AFU_ORTHOLOGUE AFUA_1G01890)"/>
    <property type="match status" value="1"/>
</dbReference>
<evidence type="ECO:0000256" key="1">
    <source>
        <dbReference type="ARBA" id="ARBA00005254"/>
    </source>
</evidence>
<dbReference type="InterPro" id="IPR051053">
    <property type="entry name" value="ECH/Chromodomain_protein"/>
</dbReference>
<comment type="caution">
    <text evidence="2">The sequence shown here is derived from an EMBL/GenBank/DDBJ whole genome shotgun (WGS) entry which is preliminary data.</text>
</comment>
<evidence type="ECO:0000313" key="2">
    <source>
        <dbReference type="EMBL" id="EAS46043.1"/>
    </source>
</evidence>
<dbReference type="AlphaFoldDB" id="Q1YP91"/>
<keyword evidence="3" id="KW-1185">Reference proteome</keyword>